<reference evidence="2" key="1">
    <citation type="journal article" date="2015" name="Nat. Genet.">
        <title>The pineapple genome and the evolution of CAM photosynthesis.</title>
        <authorList>
            <person name="Ming R."/>
            <person name="VanBuren R."/>
            <person name="Wai C.M."/>
            <person name="Tang H."/>
            <person name="Schatz M.C."/>
            <person name="Bowers J.E."/>
            <person name="Lyons E."/>
            <person name="Wang M.L."/>
            <person name="Chen J."/>
            <person name="Biggers E."/>
            <person name="Zhang J."/>
            <person name="Huang L."/>
            <person name="Zhang L."/>
            <person name="Miao W."/>
            <person name="Zhang J."/>
            <person name="Ye Z."/>
            <person name="Miao C."/>
            <person name="Lin Z."/>
            <person name="Wang H."/>
            <person name="Zhou H."/>
            <person name="Yim W.C."/>
            <person name="Priest H.D."/>
            <person name="Zheng C."/>
            <person name="Woodhouse M."/>
            <person name="Edger P.P."/>
            <person name="Guyot R."/>
            <person name="Guo H.B."/>
            <person name="Guo H."/>
            <person name="Zheng G."/>
            <person name="Singh R."/>
            <person name="Sharma A."/>
            <person name="Min X."/>
            <person name="Zheng Y."/>
            <person name="Lee H."/>
            <person name="Gurtowski J."/>
            <person name="Sedlazeck F.J."/>
            <person name="Harkess A."/>
            <person name="McKain M.R."/>
            <person name="Liao Z."/>
            <person name="Fang J."/>
            <person name="Liu J."/>
            <person name="Zhang X."/>
            <person name="Zhang Q."/>
            <person name="Hu W."/>
            <person name="Qin Y."/>
            <person name="Wang K."/>
            <person name="Chen L.Y."/>
            <person name="Shirley N."/>
            <person name="Lin Y.R."/>
            <person name="Liu L.Y."/>
            <person name="Hernandez A.G."/>
            <person name="Wright C.L."/>
            <person name="Bulone V."/>
            <person name="Tuskan G.A."/>
            <person name="Heath K."/>
            <person name="Zee F."/>
            <person name="Moore P.H."/>
            <person name="Sunkar R."/>
            <person name="Leebens-Mack J.H."/>
            <person name="Mockler T."/>
            <person name="Bennetzen J.L."/>
            <person name="Freeling M."/>
            <person name="Sankoff D."/>
            <person name="Paterson A.H."/>
            <person name="Zhu X."/>
            <person name="Yang X."/>
            <person name="Smith J.A."/>
            <person name="Cushman J.C."/>
            <person name="Paull R.E."/>
            <person name="Yu Q."/>
        </authorList>
    </citation>
    <scope>NUCLEOTIDE SEQUENCE [LARGE SCALE GENOMIC DNA]</scope>
    <source>
        <strain evidence="2">cv. F153</strain>
    </source>
</reference>
<gene>
    <name evidence="3" type="primary">LOC109718085</name>
</gene>
<dbReference type="Proteomes" id="UP000515123">
    <property type="component" value="Linkage group 12"/>
</dbReference>
<keyword evidence="2" id="KW-1185">Reference proteome</keyword>
<dbReference type="Pfam" id="PF00561">
    <property type="entry name" value="Abhydrolase_1"/>
    <property type="match status" value="1"/>
</dbReference>
<evidence type="ECO:0000259" key="1">
    <source>
        <dbReference type="Pfam" id="PF00561"/>
    </source>
</evidence>
<dbReference type="PANTHER" id="PTHR43139:SF37">
    <property type="entry name" value="ALPHA_BETA-HYDROLASES SUPERFAMILY PROTEIN"/>
    <property type="match status" value="1"/>
</dbReference>
<accession>A0A6P5G1X7</accession>
<dbReference type="PANTHER" id="PTHR43139">
    <property type="entry name" value="SI:DKEY-122A22.2"/>
    <property type="match status" value="1"/>
</dbReference>
<dbReference type="RefSeq" id="XP_020099688.1">
    <property type="nucleotide sequence ID" value="XM_020244099.1"/>
</dbReference>
<dbReference type="InterPro" id="IPR052370">
    <property type="entry name" value="Meta-cleavage_hydrolase"/>
</dbReference>
<dbReference type="PRINTS" id="PR00111">
    <property type="entry name" value="ABHYDROLASE"/>
</dbReference>
<dbReference type="InterPro" id="IPR029058">
    <property type="entry name" value="AB_hydrolase_fold"/>
</dbReference>
<dbReference type="InterPro" id="IPR000073">
    <property type="entry name" value="AB_hydrolase_1"/>
</dbReference>
<evidence type="ECO:0000313" key="3">
    <source>
        <dbReference type="RefSeq" id="XP_020099688.1"/>
    </source>
</evidence>
<protein>
    <submittedName>
        <fullName evidence="3">Uncharacterized protein LOC109718085</fullName>
    </submittedName>
</protein>
<organism evidence="2 3">
    <name type="scientific">Ananas comosus</name>
    <name type="common">Pineapple</name>
    <name type="synonym">Ananas ananas</name>
    <dbReference type="NCBI Taxonomy" id="4615"/>
    <lineage>
        <taxon>Eukaryota</taxon>
        <taxon>Viridiplantae</taxon>
        <taxon>Streptophyta</taxon>
        <taxon>Embryophyta</taxon>
        <taxon>Tracheophyta</taxon>
        <taxon>Spermatophyta</taxon>
        <taxon>Magnoliopsida</taxon>
        <taxon>Liliopsida</taxon>
        <taxon>Poales</taxon>
        <taxon>Bromeliaceae</taxon>
        <taxon>Bromelioideae</taxon>
        <taxon>Ananas</taxon>
    </lineage>
</organism>
<dbReference type="GeneID" id="109718085"/>
<name>A0A6P5G1X7_ANACO</name>
<dbReference type="OrthoDB" id="6431331at2759"/>
<feature type="domain" description="AB hydrolase-1" evidence="1">
    <location>
        <begin position="82"/>
        <end position="321"/>
    </location>
</feature>
<dbReference type="Gene3D" id="3.40.50.1820">
    <property type="entry name" value="alpha/beta hydrolase"/>
    <property type="match status" value="1"/>
</dbReference>
<evidence type="ECO:0000313" key="2">
    <source>
        <dbReference type="Proteomes" id="UP000515123"/>
    </source>
</evidence>
<reference evidence="3" key="2">
    <citation type="submission" date="2025-08" db="UniProtKB">
        <authorList>
            <consortium name="RefSeq"/>
        </authorList>
    </citation>
    <scope>IDENTIFICATION</scope>
    <source>
        <tissue evidence="3">Leaf</tissue>
    </source>
</reference>
<dbReference type="SUPFAM" id="SSF53474">
    <property type="entry name" value="alpha/beta-Hydrolases"/>
    <property type="match status" value="1"/>
</dbReference>
<dbReference type="AlphaFoldDB" id="A0A6P5G1X7"/>
<proteinExistence type="predicted"/>
<sequence length="341" mass="38413">MEILRSGRVVVALLLLRLRHLLLRRARRLLSLVALRDALLSLLFLRHHLVPRSVPLGAGPSAPSLHLWIPSPLLRRLRPPRPALVLVHGFGGNAKWQWERQIGPLSRSFDLYVPDLLFFGRSKPGSESESETPDSRSVAEQARCVAEAMARLGVGRYAVVGISYGGFVAYRLAGEGAVERVVILSAGVCAGAEERGELARREGRDVSEVLLPQRPEDLRTLLRRSMHRPPKWVPDFLLRDFIQVMYLDQRKERVELLKELLEKGTGMDPLPVLTQETLILWGDQDRVFPLNLAHKLQKHLGEKSRLEIIKDAGHALQLEKAAQVNRLIEQFLLDANNCRSA</sequence>